<feature type="compositionally biased region" description="Basic and acidic residues" evidence="1">
    <location>
        <begin position="44"/>
        <end position="59"/>
    </location>
</feature>
<name>A0AAD6UZV6_9AGAR</name>
<feature type="region of interest" description="Disordered" evidence="1">
    <location>
        <begin position="105"/>
        <end position="157"/>
    </location>
</feature>
<proteinExistence type="predicted"/>
<gene>
    <name evidence="2" type="ORF">GGX14DRAFT_403681</name>
</gene>
<keyword evidence="3" id="KW-1185">Reference proteome</keyword>
<organism evidence="2 3">
    <name type="scientific">Mycena pura</name>
    <dbReference type="NCBI Taxonomy" id="153505"/>
    <lineage>
        <taxon>Eukaryota</taxon>
        <taxon>Fungi</taxon>
        <taxon>Dikarya</taxon>
        <taxon>Basidiomycota</taxon>
        <taxon>Agaricomycotina</taxon>
        <taxon>Agaricomycetes</taxon>
        <taxon>Agaricomycetidae</taxon>
        <taxon>Agaricales</taxon>
        <taxon>Marasmiineae</taxon>
        <taxon>Mycenaceae</taxon>
        <taxon>Mycena</taxon>
    </lineage>
</organism>
<feature type="compositionally biased region" description="Polar residues" evidence="1">
    <location>
        <begin position="74"/>
        <end position="84"/>
    </location>
</feature>
<accession>A0AAD6UZV6</accession>
<protein>
    <submittedName>
        <fullName evidence="2">Uncharacterized protein</fullName>
    </submittedName>
</protein>
<dbReference type="Proteomes" id="UP001219525">
    <property type="component" value="Unassembled WGS sequence"/>
</dbReference>
<evidence type="ECO:0000313" key="3">
    <source>
        <dbReference type="Proteomes" id="UP001219525"/>
    </source>
</evidence>
<feature type="region of interest" description="Disordered" evidence="1">
    <location>
        <begin position="1"/>
        <end position="92"/>
    </location>
</feature>
<evidence type="ECO:0000313" key="2">
    <source>
        <dbReference type="EMBL" id="KAJ7195947.1"/>
    </source>
</evidence>
<sequence>MPGGGCEQWHWGSQPVKGPEQWRQGWAGDGGCAAAARAETGDGEPGHDTRCAGHHDGGREFGSCGRVRGFPSHRASSVGWTGSNAGVGGRRDTCVEDQGPVWRARAARGAQGRRGLDEKRKRKRSGLGGSFGAPALPSGFSRRPANVSRKRIDFNPA</sequence>
<evidence type="ECO:0000256" key="1">
    <source>
        <dbReference type="SAM" id="MobiDB-lite"/>
    </source>
</evidence>
<comment type="caution">
    <text evidence="2">The sequence shown here is derived from an EMBL/GenBank/DDBJ whole genome shotgun (WGS) entry which is preliminary data.</text>
</comment>
<reference evidence="2" key="1">
    <citation type="submission" date="2023-03" db="EMBL/GenBank/DDBJ databases">
        <title>Massive genome expansion in bonnet fungi (Mycena s.s.) driven by repeated elements and novel gene families across ecological guilds.</title>
        <authorList>
            <consortium name="Lawrence Berkeley National Laboratory"/>
            <person name="Harder C.B."/>
            <person name="Miyauchi S."/>
            <person name="Viragh M."/>
            <person name="Kuo A."/>
            <person name="Thoen E."/>
            <person name="Andreopoulos B."/>
            <person name="Lu D."/>
            <person name="Skrede I."/>
            <person name="Drula E."/>
            <person name="Henrissat B."/>
            <person name="Morin E."/>
            <person name="Kohler A."/>
            <person name="Barry K."/>
            <person name="LaButti K."/>
            <person name="Morin E."/>
            <person name="Salamov A."/>
            <person name="Lipzen A."/>
            <person name="Mereny Z."/>
            <person name="Hegedus B."/>
            <person name="Baldrian P."/>
            <person name="Stursova M."/>
            <person name="Weitz H."/>
            <person name="Taylor A."/>
            <person name="Grigoriev I.V."/>
            <person name="Nagy L.G."/>
            <person name="Martin F."/>
            <person name="Kauserud H."/>
        </authorList>
    </citation>
    <scope>NUCLEOTIDE SEQUENCE</scope>
    <source>
        <strain evidence="2">9144</strain>
    </source>
</reference>
<dbReference type="EMBL" id="JARJCW010000087">
    <property type="protein sequence ID" value="KAJ7195947.1"/>
    <property type="molecule type" value="Genomic_DNA"/>
</dbReference>
<dbReference type="AlphaFoldDB" id="A0AAD6UZV6"/>